<dbReference type="Proteomes" id="UP000199455">
    <property type="component" value="Unassembled WGS sequence"/>
</dbReference>
<keyword evidence="5 8" id="KW-1133">Transmembrane helix</keyword>
<evidence type="ECO:0000256" key="8">
    <source>
        <dbReference type="SAM" id="Phobius"/>
    </source>
</evidence>
<feature type="transmembrane region" description="Helical" evidence="8">
    <location>
        <begin position="222"/>
        <end position="242"/>
    </location>
</feature>
<evidence type="ECO:0000256" key="7">
    <source>
        <dbReference type="SAM" id="Coils"/>
    </source>
</evidence>
<dbReference type="STRING" id="390242.SAMN04488024_105115"/>
<dbReference type="GO" id="GO:0006508">
    <property type="term" value="P:proteolysis"/>
    <property type="evidence" value="ECO:0007669"/>
    <property type="project" value="UniProtKB-KW"/>
</dbReference>
<protein>
    <submittedName>
        <fullName evidence="10">Rhomboid protease GluP</fullName>
    </submittedName>
</protein>
<evidence type="ECO:0000256" key="6">
    <source>
        <dbReference type="ARBA" id="ARBA00023136"/>
    </source>
</evidence>
<keyword evidence="4" id="KW-0378">Hydrolase</keyword>
<dbReference type="Pfam" id="PF01694">
    <property type="entry name" value="Rhomboid"/>
    <property type="match status" value="1"/>
</dbReference>
<dbReference type="InterPro" id="IPR035952">
    <property type="entry name" value="Rhomboid-like_sf"/>
</dbReference>
<dbReference type="InterPro" id="IPR022764">
    <property type="entry name" value="Peptidase_S54_rhomboid_dom"/>
</dbReference>
<dbReference type="RefSeq" id="WP_090769023.1">
    <property type="nucleotide sequence ID" value="NZ_FMZH01000005.1"/>
</dbReference>
<reference evidence="11" key="1">
    <citation type="submission" date="2016-10" db="EMBL/GenBank/DDBJ databases">
        <authorList>
            <person name="Varghese N."/>
            <person name="Submissions S."/>
        </authorList>
    </citation>
    <scope>NUCLEOTIDE SEQUENCE [LARGE SCALE GENOMIC DNA]</scope>
    <source>
        <strain evidence="11">DSM 18609</strain>
    </source>
</reference>
<feature type="transmembrane region" description="Helical" evidence="8">
    <location>
        <begin position="331"/>
        <end position="348"/>
    </location>
</feature>
<dbReference type="GO" id="GO:0004252">
    <property type="term" value="F:serine-type endopeptidase activity"/>
    <property type="evidence" value="ECO:0007669"/>
    <property type="project" value="InterPro"/>
</dbReference>
<keyword evidence="7" id="KW-0175">Coiled coil</keyword>
<organism evidence="10 11">
    <name type="scientific">Pedobacter soli</name>
    <dbReference type="NCBI Taxonomy" id="390242"/>
    <lineage>
        <taxon>Bacteria</taxon>
        <taxon>Pseudomonadati</taxon>
        <taxon>Bacteroidota</taxon>
        <taxon>Sphingobacteriia</taxon>
        <taxon>Sphingobacteriales</taxon>
        <taxon>Sphingobacteriaceae</taxon>
        <taxon>Pedobacter</taxon>
    </lineage>
</organism>
<keyword evidence="10" id="KW-0645">Protease</keyword>
<evidence type="ECO:0000313" key="10">
    <source>
        <dbReference type="EMBL" id="SDD32182.1"/>
    </source>
</evidence>
<keyword evidence="11" id="KW-1185">Reference proteome</keyword>
<evidence type="ECO:0000256" key="2">
    <source>
        <dbReference type="ARBA" id="ARBA00009045"/>
    </source>
</evidence>
<evidence type="ECO:0000256" key="5">
    <source>
        <dbReference type="ARBA" id="ARBA00022989"/>
    </source>
</evidence>
<comment type="subcellular location">
    <subcellularLocation>
        <location evidence="1">Membrane</location>
        <topology evidence="1">Multi-pass membrane protein</topology>
    </subcellularLocation>
</comment>
<feature type="transmembrane region" description="Helical" evidence="8">
    <location>
        <begin position="254"/>
        <end position="271"/>
    </location>
</feature>
<keyword evidence="3 8" id="KW-0812">Transmembrane</keyword>
<comment type="similarity">
    <text evidence="2">Belongs to the peptidase S54 family.</text>
</comment>
<dbReference type="AlphaFoldDB" id="A0A1G6TSP6"/>
<dbReference type="GO" id="GO:0016020">
    <property type="term" value="C:membrane"/>
    <property type="evidence" value="ECO:0007669"/>
    <property type="project" value="UniProtKB-SubCell"/>
</dbReference>
<keyword evidence="6 8" id="KW-0472">Membrane</keyword>
<feature type="transmembrane region" description="Helical" evidence="8">
    <location>
        <begin position="277"/>
        <end position="296"/>
    </location>
</feature>
<proteinExistence type="inferred from homology"/>
<sequence length="507" mass="58063">MAISWGYSPKIEKYIPLADFPADKYLIIARQVIENLGWKLSHISKTGIIAYTPISFQSYTEEISIRIHGNFAVVKSECVGIQMLFNDYGKNDLNLEKFFNEFEYVQFHLQDIWEERLAAFHTLIATQDDTYFEKAPLTAKDKIKNILYLFLPQKGYLVTPILIILNIIYYGITLLFITLIFRLRSEDAIIPEVITNGYLNLGANSRELVLEGQIWRLFTHQFIHLSIWHVFFNLYALVYIGLMVENKLGSVKFLFTYLLSGICGGLVSIIFHKFGFMAGASGAIMGIFGAFMALIVSKAFEKNASRALLISTVVVTAIMLLNGISGNVDNSAHIGGLVSGFVICYLLFNEKLGSWKIPSGLQYGLTSMIVVVFAAIVLTLTPNYQNRKFYKLQLTFDQNITDFNKVYSIPRDLSKAEKVKMIEQHGIQVWRKNKQIVAEMKKLKLEKKENYRRDFDGKITNLAIKISELLYREYLEETSRYRDEIEQLTDEVNVIRGEASTSEFNRD</sequence>
<feature type="coiled-coil region" evidence="7">
    <location>
        <begin position="471"/>
        <end position="498"/>
    </location>
</feature>
<feature type="domain" description="Peptidase S54 rhomboid" evidence="9">
    <location>
        <begin position="212"/>
        <end position="349"/>
    </location>
</feature>
<dbReference type="SUPFAM" id="SSF144091">
    <property type="entry name" value="Rhomboid-like"/>
    <property type="match status" value="1"/>
</dbReference>
<evidence type="ECO:0000259" key="9">
    <source>
        <dbReference type="Pfam" id="PF01694"/>
    </source>
</evidence>
<dbReference type="PANTHER" id="PTHR43731:SF14">
    <property type="entry name" value="PRESENILIN-ASSOCIATED RHOMBOID-LIKE PROTEIN, MITOCHONDRIAL"/>
    <property type="match status" value="1"/>
</dbReference>
<name>A0A1G6TSP6_9SPHI</name>
<evidence type="ECO:0000256" key="3">
    <source>
        <dbReference type="ARBA" id="ARBA00022692"/>
    </source>
</evidence>
<feature type="transmembrane region" description="Helical" evidence="8">
    <location>
        <begin position="156"/>
        <end position="181"/>
    </location>
</feature>
<accession>A0A1G6TSP6</accession>
<feature type="transmembrane region" description="Helical" evidence="8">
    <location>
        <begin position="308"/>
        <end position="325"/>
    </location>
</feature>
<evidence type="ECO:0000313" key="11">
    <source>
        <dbReference type="Proteomes" id="UP000199455"/>
    </source>
</evidence>
<dbReference type="PANTHER" id="PTHR43731">
    <property type="entry name" value="RHOMBOID PROTEASE"/>
    <property type="match status" value="1"/>
</dbReference>
<dbReference type="EMBL" id="FMZH01000005">
    <property type="protein sequence ID" value="SDD32182.1"/>
    <property type="molecule type" value="Genomic_DNA"/>
</dbReference>
<dbReference type="InterPro" id="IPR050925">
    <property type="entry name" value="Rhomboid_protease_S54"/>
</dbReference>
<evidence type="ECO:0000256" key="4">
    <source>
        <dbReference type="ARBA" id="ARBA00022801"/>
    </source>
</evidence>
<gene>
    <name evidence="10" type="ORF">SAMN04488024_105115</name>
</gene>
<feature type="transmembrane region" description="Helical" evidence="8">
    <location>
        <begin position="360"/>
        <end position="380"/>
    </location>
</feature>
<evidence type="ECO:0000256" key="1">
    <source>
        <dbReference type="ARBA" id="ARBA00004141"/>
    </source>
</evidence>
<dbReference type="Gene3D" id="1.20.1540.10">
    <property type="entry name" value="Rhomboid-like"/>
    <property type="match status" value="1"/>
</dbReference>